<comment type="caution">
    <text evidence="2">The sequence shown here is derived from an EMBL/GenBank/DDBJ whole genome shotgun (WGS) entry which is preliminary data.</text>
</comment>
<evidence type="ECO:0000256" key="1">
    <source>
        <dbReference type="SAM" id="Phobius"/>
    </source>
</evidence>
<reference evidence="2 3" key="1">
    <citation type="submission" date="2014-12" db="EMBL/GenBank/DDBJ databases">
        <title>Genome sequence of Methanobrevibacter arboriphilicus DH1, DSM1125.</title>
        <authorList>
            <person name="Poehlein A."/>
            <person name="Thauer R.K."/>
            <person name="Seedorf H."/>
            <person name="Daniel R."/>
        </authorList>
    </citation>
    <scope>NUCLEOTIDE SEQUENCE [LARGE SCALE GENOMIC DNA]</scope>
    <source>
        <strain evidence="2 3">DH1</strain>
    </source>
</reference>
<proteinExistence type="predicted"/>
<keyword evidence="1" id="KW-0812">Transmembrane</keyword>
<accession>A0A1V6N0F8</accession>
<keyword evidence="3" id="KW-1185">Reference proteome</keyword>
<evidence type="ECO:0000313" key="2">
    <source>
        <dbReference type="EMBL" id="OQD58016.1"/>
    </source>
</evidence>
<name>A0A1V6N0F8_METAZ</name>
<dbReference type="Proteomes" id="UP000191661">
    <property type="component" value="Unassembled WGS sequence"/>
</dbReference>
<dbReference type="RefSeq" id="WP_143746192.1">
    <property type="nucleotide sequence ID" value="NZ_BBET01000192.1"/>
</dbReference>
<keyword evidence="1" id="KW-1133">Transmembrane helix</keyword>
<keyword evidence="1" id="KW-0472">Membrane</keyword>
<dbReference type="AlphaFoldDB" id="A0A1V6N0F8"/>
<dbReference type="EMBL" id="JXMW01000030">
    <property type="protein sequence ID" value="OQD58016.1"/>
    <property type="molecule type" value="Genomic_DNA"/>
</dbReference>
<feature type="transmembrane region" description="Helical" evidence="1">
    <location>
        <begin position="12"/>
        <end position="34"/>
    </location>
</feature>
<gene>
    <name evidence="2" type="ORF">MBBAR_30c00160</name>
</gene>
<dbReference type="OrthoDB" id="75117at2157"/>
<sequence>MRKLRSIISQFTIIDIVILVFIIGALLFSIYTIVSNDDGDVETYIFDSQTINDLPDKYSILYHKGEIVKAEIKGYNQEGKDISANGTVIWVDVYRGENIKVEILPDNSNKPIMAVYDADDADIYIEEIILKGTGTKYKNVVDIKIKHQSVSTLENFVSGIPNGTNYTISTRISVNNVNNNLFQNLSNIMYDDLKKESIRPTFKNSYLQLALVMADNSDIRLASKILGNINGESDAINIRIYNANQEQIKSIEDNYDVLSVNKVT</sequence>
<organism evidence="2 3">
    <name type="scientific">Methanobrevibacter arboriphilus JCM 13429 = DSM 1125</name>
    <dbReference type="NCBI Taxonomy" id="1300164"/>
    <lineage>
        <taxon>Archaea</taxon>
        <taxon>Methanobacteriati</taxon>
        <taxon>Methanobacteriota</taxon>
        <taxon>Methanomada group</taxon>
        <taxon>Methanobacteria</taxon>
        <taxon>Methanobacteriales</taxon>
        <taxon>Methanobacteriaceae</taxon>
        <taxon>Methanobrevibacter</taxon>
    </lineage>
</organism>
<evidence type="ECO:0000313" key="3">
    <source>
        <dbReference type="Proteomes" id="UP000191661"/>
    </source>
</evidence>
<protein>
    <submittedName>
        <fullName evidence="2">Uncharacterized protein</fullName>
    </submittedName>
</protein>